<accession>A0A358HSI8</accession>
<dbReference type="Pfam" id="PF02653">
    <property type="entry name" value="BPD_transp_2"/>
    <property type="match status" value="1"/>
</dbReference>
<dbReference type="InterPro" id="IPR001851">
    <property type="entry name" value="ABC_transp_permease"/>
</dbReference>
<protein>
    <submittedName>
        <fullName evidence="7">Branched-chain amino acid ABC transporter permease</fullName>
    </submittedName>
</protein>
<feature type="transmembrane region" description="Helical" evidence="6">
    <location>
        <begin position="19"/>
        <end position="36"/>
    </location>
</feature>
<name>A0A358HSI8_9PROT</name>
<dbReference type="GO" id="GO:0005886">
    <property type="term" value="C:plasma membrane"/>
    <property type="evidence" value="ECO:0007669"/>
    <property type="project" value="UniProtKB-SubCell"/>
</dbReference>
<evidence type="ECO:0000256" key="3">
    <source>
        <dbReference type="ARBA" id="ARBA00022692"/>
    </source>
</evidence>
<feature type="transmembrane region" description="Helical" evidence="6">
    <location>
        <begin position="339"/>
        <end position="357"/>
    </location>
</feature>
<dbReference type="EMBL" id="DOOG01000078">
    <property type="protein sequence ID" value="HBU98147.1"/>
    <property type="molecule type" value="Genomic_DNA"/>
</dbReference>
<dbReference type="PANTHER" id="PTHR30482">
    <property type="entry name" value="HIGH-AFFINITY BRANCHED-CHAIN AMINO ACID TRANSPORT SYSTEM PERMEASE"/>
    <property type="match status" value="1"/>
</dbReference>
<sequence length="506" mass="55502">MSSTFASSRTSGSEIVKELAFFAVIALLMSVMILGVETVDRPTGLELAVRWDLVLIAIGSTVIGRLALIIRREGISRLVQALMITLAAVCVFEMFVRFRDMDDRWASPVVLDMAVGSFTSIVVTVCFLAIVFAIAYFSMKEKSAVVVDESTKISSKIQVAYRSNTKKIGLIGIIFFFIFPLIFGENRSAIDLATLVMIYIMLGWGLNIVVGLAGLLDLGYVAFYAVGAYSYALLSQNFDLSFWLCLPLAGIFAASFGIILGFPVLRLRGDYLAIVTLGFGEIIRVILINWYDLTGGPDGISSIERPSFFGLAEFSRRVPEGSIGFGDLMGIEYSSMHRLIFLYYLILILALVTNFVTMRLRKLPIGRAWEALREDEIACRSLGINPTNTKLSAFAIGAMFGGFAGAFFATRQGFISPESFTFLESAVILAIVVMGGMGSQIGVVLAAVVMIGFPEMFRELAEYRMLIFGAGMVAIMLWRPRGLLSFRDPTILLNMSKKEKVAGEAK</sequence>
<evidence type="ECO:0000256" key="1">
    <source>
        <dbReference type="ARBA" id="ARBA00004651"/>
    </source>
</evidence>
<feature type="transmembrane region" description="Helical" evidence="6">
    <location>
        <begin position="463"/>
        <end position="480"/>
    </location>
</feature>
<feature type="transmembrane region" description="Helical" evidence="6">
    <location>
        <begin position="271"/>
        <end position="291"/>
    </location>
</feature>
<dbReference type="CDD" id="cd06581">
    <property type="entry name" value="TM_PBP1_LivM_like"/>
    <property type="match status" value="1"/>
</dbReference>
<keyword evidence="5 6" id="KW-0472">Membrane</keyword>
<dbReference type="NCBIfam" id="NF008450">
    <property type="entry name" value="PRK11301.1"/>
    <property type="match status" value="1"/>
</dbReference>
<dbReference type="Proteomes" id="UP000264179">
    <property type="component" value="Unassembled WGS sequence"/>
</dbReference>
<dbReference type="RefSeq" id="WP_276653152.1">
    <property type="nucleotide sequence ID" value="NZ_DOOG01000078.1"/>
</dbReference>
<comment type="caution">
    <text evidence="7">The sequence shown here is derived from an EMBL/GenBank/DDBJ whole genome shotgun (WGS) entry which is preliminary data.</text>
</comment>
<dbReference type="PANTHER" id="PTHR30482:SF20">
    <property type="entry name" value="HIGH-AFFINITY BRANCHED-CHAIN AMINO ACID TRANSPORT SYSTEM PERMEASE PROTEIN LIVM"/>
    <property type="match status" value="1"/>
</dbReference>
<evidence type="ECO:0000256" key="5">
    <source>
        <dbReference type="ARBA" id="ARBA00023136"/>
    </source>
</evidence>
<evidence type="ECO:0000313" key="10">
    <source>
        <dbReference type="Proteomes" id="UP000264753"/>
    </source>
</evidence>
<feature type="transmembrane region" description="Helical" evidence="6">
    <location>
        <begin position="80"/>
        <end position="98"/>
    </location>
</feature>
<evidence type="ECO:0000313" key="7">
    <source>
        <dbReference type="EMBL" id="HBU98147.1"/>
    </source>
</evidence>
<dbReference type="InterPro" id="IPR043428">
    <property type="entry name" value="LivM-like"/>
</dbReference>
<feature type="transmembrane region" description="Helical" evidence="6">
    <location>
        <begin position="240"/>
        <end position="264"/>
    </location>
</feature>
<feature type="transmembrane region" description="Helical" evidence="6">
    <location>
        <begin position="118"/>
        <end position="137"/>
    </location>
</feature>
<evidence type="ECO:0000256" key="6">
    <source>
        <dbReference type="SAM" id="Phobius"/>
    </source>
</evidence>
<proteinExistence type="predicted"/>
<evidence type="ECO:0000313" key="8">
    <source>
        <dbReference type="EMBL" id="HCW69288.1"/>
    </source>
</evidence>
<keyword evidence="2" id="KW-1003">Cell membrane</keyword>
<evidence type="ECO:0000256" key="4">
    <source>
        <dbReference type="ARBA" id="ARBA00022989"/>
    </source>
</evidence>
<feature type="transmembrane region" description="Helical" evidence="6">
    <location>
        <begin position="190"/>
        <end position="210"/>
    </location>
</feature>
<dbReference type="AlphaFoldDB" id="A0A358HSI8"/>
<dbReference type="GO" id="GO:0015658">
    <property type="term" value="F:branched-chain amino acid transmembrane transporter activity"/>
    <property type="evidence" value="ECO:0007669"/>
    <property type="project" value="InterPro"/>
</dbReference>
<feature type="transmembrane region" description="Helical" evidence="6">
    <location>
        <begin position="215"/>
        <end position="234"/>
    </location>
</feature>
<dbReference type="EMBL" id="DPOP01000148">
    <property type="protein sequence ID" value="HCW69288.1"/>
    <property type="molecule type" value="Genomic_DNA"/>
</dbReference>
<keyword evidence="4 6" id="KW-1133">Transmembrane helix</keyword>
<reference evidence="9 10" key="1">
    <citation type="journal article" date="2018" name="Nat. Biotechnol.">
        <title>A standardized bacterial taxonomy based on genome phylogeny substantially revises the tree of life.</title>
        <authorList>
            <person name="Parks D.H."/>
            <person name="Chuvochina M."/>
            <person name="Waite D.W."/>
            <person name="Rinke C."/>
            <person name="Skarshewski A."/>
            <person name="Chaumeil P.A."/>
            <person name="Hugenholtz P."/>
        </authorList>
    </citation>
    <scope>NUCLEOTIDE SEQUENCE [LARGE SCALE GENOMIC DNA]</scope>
    <source>
        <strain evidence="7">UBA8707</strain>
        <strain evidence="8">UBA9881</strain>
    </source>
</reference>
<comment type="subcellular location">
    <subcellularLocation>
        <location evidence="1">Cell membrane</location>
        <topology evidence="1">Multi-pass membrane protein</topology>
    </subcellularLocation>
</comment>
<organism evidence="7 10">
    <name type="scientific">Thalassospira lucentensis</name>
    <dbReference type="NCBI Taxonomy" id="168935"/>
    <lineage>
        <taxon>Bacteria</taxon>
        <taxon>Pseudomonadati</taxon>
        <taxon>Pseudomonadota</taxon>
        <taxon>Alphaproteobacteria</taxon>
        <taxon>Rhodospirillales</taxon>
        <taxon>Thalassospiraceae</taxon>
        <taxon>Thalassospira</taxon>
    </lineage>
</organism>
<feature type="transmembrane region" description="Helical" evidence="6">
    <location>
        <begin position="391"/>
        <end position="414"/>
    </location>
</feature>
<feature type="transmembrane region" description="Helical" evidence="6">
    <location>
        <begin position="168"/>
        <end position="184"/>
    </location>
</feature>
<gene>
    <name evidence="7" type="ORF">DEF21_09615</name>
    <name evidence="8" type="ORF">DHR80_19215</name>
</gene>
<dbReference type="STRING" id="168935.AUP42_11070"/>
<evidence type="ECO:0000256" key="2">
    <source>
        <dbReference type="ARBA" id="ARBA00022475"/>
    </source>
</evidence>
<evidence type="ECO:0000313" key="9">
    <source>
        <dbReference type="Proteomes" id="UP000264179"/>
    </source>
</evidence>
<feature type="transmembrane region" description="Helical" evidence="6">
    <location>
        <begin position="426"/>
        <end position="451"/>
    </location>
</feature>
<keyword evidence="3 6" id="KW-0812">Transmembrane</keyword>
<feature type="transmembrane region" description="Helical" evidence="6">
    <location>
        <begin position="48"/>
        <end position="68"/>
    </location>
</feature>
<dbReference type="Proteomes" id="UP000264753">
    <property type="component" value="Unassembled WGS sequence"/>
</dbReference>